<dbReference type="CDD" id="cd05015">
    <property type="entry name" value="SIS_PGI_1"/>
    <property type="match status" value="1"/>
</dbReference>
<evidence type="ECO:0000256" key="7">
    <source>
        <dbReference type="HAMAP-Rule" id="MF_00473"/>
    </source>
</evidence>
<evidence type="ECO:0000256" key="3">
    <source>
        <dbReference type="ARBA" id="ARBA00022432"/>
    </source>
</evidence>
<comment type="subcellular location">
    <subcellularLocation>
        <location evidence="7">Cytoplasm</location>
    </subcellularLocation>
</comment>
<dbReference type="InterPro" id="IPR046348">
    <property type="entry name" value="SIS_dom_sf"/>
</dbReference>
<reference evidence="9 10" key="1">
    <citation type="journal article" date="2013" name="Genome Announc.">
        <title>Genome Sequence of the Pyrene- and Fluoranthene-Degrading Bacterium Cycloclasticus sp. Strain PY97M.</title>
        <authorList>
            <person name="Cui Z."/>
            <person name="Xu G."/>
            <person name="Li Q."/>
            <person name="Gao W."/>
            <person name="Zheng L."/>
        </authorList>
    </citation>
    <scope>NUCLEOTIDE SEQUENCE [LARGE SCALE GENOMIC DNA]</scope>
    <source>
        <strain evidence="9 10">PY97M</strain>
    </source>
</reference>
<dbReference type="PANTHER" id="PTHR11469:SF1">
    <property type="entry name" value="GLUCOSE-6-PHOSPHATE ISOMERASE"/>
    <property type="match status" value="1"/>
</dbReference>
<dbReference type="CDD" id="cd05016">
    <property type="entry name" value="SIS_PGI_2"/>
    <property type="match status" value="1"/>
</dbReference>
<dbReference type="NCBIfam" id="NF001211">
    <property type="entry name" value="PRK00179.1"/>
    <property type="match status" value="1"/>
</dbReference>
<dbReference type="GO" id="GO:0006096">
    <property type="term" value="P:glycolytic process"/>
    <property type="evidence" value="ECO:0007669"/>
    <property type="project" value="UniProtKB-UniRule"/>
</dbReference>
<dbReference type="InterPro" id="IPR023096">
    <property type="entry name" value="G6P_Isomerase_C"/>
</dbReference>
<dbReference type="GO" id="GO:0097367">
    <property type="term" value="F:carbohydrate derivative binding"/>
    <property type="evidence" value="ECO:0007669"/>
    <property type="project" value="InterPro"/>
</dbReference>
<dbReference type="PROSITE" id="PS51463">
    <property type="entry name" value="P_GLUCOSE_ISOMERASE_3"/>
    <property type="match status" value="1"/>
</dbReference>
<feature type="active site" evidence="7">
    <location>
        <position position="388"/>
    </location>
</feature>
<comment type="caution">
    <text evidence="9">The sequence shown here is derived from an EMBL/GenBank/DDBJ whole genome shotgun (WGS) entry which is preliminary data.</text>
</comment>
<evidence type="ECO:0000256" key="1">
    <source>
        <dbReference type="ARBA" id="ARBA00004926"/>
    </source>
</evidence>
<dbReference type="InterPro" id="IPR035476">
    <property type="entry name" value="SIS_PGI_1"/>
</dbReference>
<proteinExistence type="inferred from homology"/>
<dbReference type="RefSeq" id="WP_016390485.1">
    <property type="nucleotide sequence ID" value="NZ_KE646808.1"/>
</dbReference>
<evidence type="ECO:0000313" key="10">
    <source>
        <dbReference type="Proteomes" id="UP000015462"/>
    </source>
</evidence>
<comment type="similarity">
    <text evidence="2 7 8">Belongs to the GPI family.</text>
</comment>
<comment type="catalytic activity">
    <reaction evidence="6 7 8">
        <text>alpha-D-glucose 6-phosphate = beta-D-fructose 6-phosphate</text>
        <dbReference type="Rhea" id="RHEA:11816"/>
        <dbReference type="ChEBI" id="CHEBI:57634"/>
        <dbReference type="ChEBI" id="CHEBI:58225"/>
        <dbReference type="EC" id="5.3.1.9"/>
    </reaction>
</comment>
<dbReference type="EC" id="5.3.1.9" evidence="7"/>
<name>A0AB33Z0K1_9GAMM</name>
<evidence type="ECO:0000256" key="2">
    <source>
        <dbReference type="ARBA" id="ARBA00006604"/>
    </source>
</evidence>
<evidence type="ECO:0000256" key="4">
    <source>
        <dbReference type="ARBA" id="ARBA00023152"/>
    </source>
</evidence>
<dbReference type="HAMAP" id="MF_00473">
    <property type="entry name" value="G6P_isomerase"/>
    <property type="match status" value="1"/>
</dbReference>
<feature type="active site" description="Proton donor" evidence="7">
    <location>
        <position position="357"/>
    </location>
</feature>
<dbReference type="SUPFAM" id="SSF53697">
    <property type="entry name" value="SIS domain"/>
    <property type="match status" value="1"/>
</dbReference>
<dbReference type="PANTHER" id="PTHR11469">
    <property type="entry name" value="GLUCOSE-6-PHOSPHATE ISOMERASE"/>
    <property type="match status" value="1"/>
</dbReference>
<organism evidence="9 10">
    <name type="scientific">Cycloclasticus pugetii</name>
    <dbReference type="NCBI Taxonomy" id="34068"/>
    <lineage>
        <taxon>Bacteria</taxon>
        <taxon>Pseudomonadati</taxon>
        <taxon>Pseudomonadota</taxon>
        <taxon>Gammaproteobacteria</taxon>
        <taxon>Thiotrichales</taxon>
        <taxon>Piscirickettsiaceae</taxon>
        <taxon>Cycloclasticus</taxon>
    </lineage>
</organism>
<sequence length="541" mass="60677">MNSGEVKAWVDLQSHAEEMKGLHLSELFRLEADRFDDFSFSTESFLLDLSKQRITKDTLGKLMALAEQQALGEWIEKLFTGEQVNVSEGRSALHTALRLPKEETLRVNDRVITEDIHASLEKMALLVRQIQQAQWRGFDGRPIRSIVNIGVGGSNLGPLMACDALEQYTPAESKQLDIHFVSSMDGSELEKLLPLLEPATTLFIVASKTFSTIDTLANANTAREWLLKASGKSVDLINQHHFIAATGNIRAAQSWGVPEKNQLLFWDWVGGRYSLWSVIGLPIALKVGMENFRAILKGAHAMDRHFRETSFDKNLPVLLGLVGVWNINFLNIHAHTILPYDGRLSHLPSYLQQLEMESNGKSVNTKGERLNYRTCPVLWGEVGSNAQHAFYQLLHQGTELVMCDFITTAVRYEGEGEELQLQHQLSLANCLAQSRLLALGAESENDLGYQHYDGNQPSSTIMLDELTPETFGGLIALYEHKVFVQSVIWEINPFDQWGVEKGKKLASSLLPEFQSQVSGDLDSSTRGLIQRVQRQQAQYES</sequence>
<dbReference type="EMBL" id="ASHL01000005">
    <property type="protein sequence ID" value="EPD12921.1"/>
    <property type="molecule type" value="Genomic_DNA"/>
</dbReference>
<dbReference type="AlphaFoldDB" id="A0AB33Z0K1"/>
<dbReference type="InterPro" id="IPR035482">
    <property type="entry name" value="SIS_PGI_2"/>
</dbReference>
<dbReference type="Gene3D" id="3.40.50.10490">
    <property type="entry name" value="Glucose-6-phosphate isomerase like protein, domain 1"/>
    <property type="match status" value="2"/>
</dbReference>
<dbReference type="GO" id="GO:0051156">
    <property type="term" value="P:glucose 6-phosphate metabolic process"/>
    <property type="evidence" value="ECO:0007669"/>
    <property type="project" value="TreeGrafter"/>
</dbReference>
<dbReference type="Gene3D" id="1.10.1390.10">
    <property type="match status" value="1"/>
</dbReference>
<comment type="function">
    <text evidence="7">Catalyzes the reversible isomerization of glucose-6-phosphate to fructose-6-phosphate.</text>
</comment>
<dbReference type="GO" id="GO:0006094">
    <property type="term" value="P:gluconeogenesis"/>
    <property type="evidence" value="ECO:0007669"/>
    <property type="project" value="UniProtKB-UniRule"/>
</dbReference>
<comment type="pathway">
    <text evidence="7">Carbohydrate biosynthesis; gluconeogenesis.</text>
</comment>
<evidence type="ECO:0000256" key="5">
    <source>
        <dbReference type="ARBA" id="ARBA00023235"/>
    </source>
</evidence>
<dbReference type="GO" id="GO:0048029">
    <property type="term" value="F:monosaccharide binding"/>
    <property type="evidence" value="ECO:0007669"/>
    <property type="project" value="TreeGrafter"/>
</dbReference>
<dbReference type="PRINTS" id="PR00662">
    <property type="entry name" value="G6PISOMERASE"/>
</dbReference>
<accession>A0AB33Z0K1</accession>
<dbReference type="InterPro" id="IPR001672">
    <property type="entry name" value="G6P_Isomerase"/>
</dbReference>
<dbReference type="InterPro" id="IPR018189">
    <property type="entry name" value="Phosphoglucose_isomerase_CS"/>
</dbReference>
<keyword evidence="5 7" id="KW-0413">Isomerase</keyword>
<dbReference type="Proteomes" id="UP000015462">
    <property type="component" value="Unassembled WGS sequence"/>
</dbReference>
<dbReference type="GO" id="GO:0005829">
    <property type="term" value="C:cytosol"/>
    <property type="evidence" value="ECO:0007669"/>
    <property type="project" value="TreeGrafter"/>
</dbReference>
<keyword evidence="10" id="KW-1185">Reference proteome</keyword>
<evidence type="ECO:0000256" key="6">
    <source>
        <dbReference type="ARBA" id="ARBA00029321"/>
    </source>
</evidence>
<keyword evidence="3 7" id="KW-0312">Gluconeogenesis</keyword>
<comment type="pathway">
    <text evidence="1 7 8">Carbohydrate degradation; glycolysis; D-glyceraldehyde 3-phosphate and glycerone phosphate from D-glucose: step 2/4.</text>
</comment>
<evidence type="ECO:0000256" key="8">
    <source>
        <dbReference type="RuleBase" id="RU000612"/>
    </source>
</evidence>
<dbReference type="PROSITE" id="PS00174">
    <property type="entry name" value="P_GLUCOSE_ISOMERASE_2"/>
    <property type="match status" value="1"/>
</dbReference>
<dbReference type="GO" id="GO:0004347">
    <property type="term" value="F:glucose-6-phosphate isomerase activity"/>
    <property type="evidence" value="ECO:0007669"/>
    <property type="project" value="UniProtKB-UniRule"/>
</dbReference>
<keyword evidence="7" id="KW-0963">Cytoplasm</keyword>
<protein>
    <recommendedName>
        <fullName evidence="7">Glucose-6-phosphate isomerase</fullName>
        <shortName evidence="7">GPI</shortName>
        <ecNumber evidence="7">5.3.1.9</ecNumber>
    </recommendedName>
    <alternativeName>
        <fullName evidence="7">Phosphoglucose isomerase</fullName>
        <shortName evidence="7">PGI</shortName>
    </alternativeName>
    <alternativeName>
        <fullName evidence="7">Phosphohexose isomerase</fullName>
        <shortName evidence="7">PHI</shortName>
    </alternativeName>
</protein>
<dbReference type="Pfam" id="PF00342">
    <property type="entry name" value="PGI"/>
    <property type="match status" value="1"/>
</dbReference>
<evidence type="ECO:0000313" key="9">
    <source>
        <dbReference type="EMBL" id="EPD12921.1"/>
    </source>
</evidence>
<keyword evidence="4 7" id="KW-0324">Glycolysis</keyword>
<gene>
    <name evidence="7 9" type="primary">pgi</name>
    <name evidence="9" type="ORF">L196_07154</name>
</gene>
<feature type="active site" evidence="7">
    <location>
        <position position="503"/>
    </location>
</feature>